<name>A0A915HIZ1_ROMCU</name>
<protein>
    <submittedName>
        <fullName evidence="2">Uncharacterized protein</fullName>
    </submittedName>
</protein>
<keyword evidence="1" id="KW-1185">Reference proteome</keyword>
<proteinExistence type="predicted"/>
<dbReference type="AlphaFoldDB" id="A0A915HIZ1"/>
<dbReference type="Proteomes" id="UP000887565">
    <property type="component" value="Unplaced"/>
</dbReference>
<reference evidence="2" key="1">
    <citation type="submission" date="2022-11" db="UniProtKB">
        <authorList>
            <consortium name="WormBaseParasite"/>
        </authorList>
    </citation>
    <scope>IDENTIFICATION</scope>
</reference>
<dbReference type="WBParaSite" id="nRc.2.0.1.t01555-RA">
    <property type="protein sequence ID" value="nRc.2.0.1.t01555-RA"/>
    <property type="gene ID" value="nRc.2.0.1.g01555"/>
</dbReference>
<organism evidence="1 2">
    <name type="scientific">Romanomermis culicivorax</name>
    <name type="common">Nematode worm</name>
    <dbReference type="NCBI Taxonomy" id="13658"/>
    <lineage>
        <taxon>Eukaryota</taxon>
        <taxon>Metazoa</taxon>
        <taxon>Ecdysozoa</taxon>
        <taxon>Nematoda</taxon>
        <taxon>Enoplea</taxon>
        <taxon>Dorylaimia</taxon>
        <taxon>Mermithida</taxon>
        <taxon>Mermithoidea</taxon>
        <taxon>Mermithidae</taxon>
        <taxon>Romanomermis</taxon>
    </lineage>
</organism>
<evidence type="ECO:0000313" key="1">
    <source>
        <dbReference type="Proteomes" id="UP000887565"/>
    </source>
</evidence>
<evidence type="ECO:0000313" key="2">
    <source>
        <dbReference type="WBParaSite" id="nRc.2.0.1.t01555-RA"/>
    </source>
</evidence>
<sequence>MLKAFFYEETKNIDIIPKIPYGQKCQAPEIFKSEGKSIEKISQISRRQFLRLVNINLAAEVHKR</sequence>
<accession>A0A915HIZ1</accession>